<dbReference type="Gene3D" id="2.170.270.10">
    <property type="entry name" value="SET domain"/>
    <property type="match status" value="1"/>
</dbReference>
<dbReference type="InterPro" id="IPR001214">
    <property type="entry name" value="SET_dom"/>
</dbReference>
<dbReference type="HOGENOM" id="CLU_1450197_0_0_1"/>
<evidence type="ECO:0000259" key="1">
    <source>
        <dbReference type="PROSITE" id="PS50280"/>
    </source>
</evidence>
<proteinExistence type="predicted"/>
<keyword evidence="3" id="KW-1185">Reference proteome</keyword>
<dbReference type="RefSeq" id="XP_005770192.1">
    <property type="nucleotide sequence ID" value="XM_005770135.1"/>
</dbReference>
<dbReference type="CDD" id="cd08161">
    <property type="entry name" value="SET"/>
    <property type="match status" value="1"/>
</dbReference>
<dbReference type="EnsemblProtists" id="EOD17763">
    <property type="protein sequence ID" value="EOD17763"/>
    <property type="gene ID" value="EMIHUDRAFT_209727"/>
</dbReference>
<dbReference type="AlphaFoldDB" id="A0A0D3J2M8"/>
<evidence type="ECO:0000313" key="2">
    <source>
        <dbReference type="EnsemblProtists" id="EOD17763"/>
    </source>
</evidence>
<accession>A0A0D3J2M8</accession>
<dbReference type="Proteomes" id="UP000013827">
    <property type="component" value="Unassembled WGS sequence"/>
</dbReference>
<dbReference type="OMA" id="PEIHARC"/>
<protein>
    <recommendedName>
        <fullName evidence="1">SET domain-containing protein</fullName>
    </recommendedName>
</protein>
<dbReference type="GeneID" id="17263971"/>
<sequence length="187" mass="20679">MAWPRSAQGAARRAHALKRALLRHLADETYVKLAPSRVAGVGVVALRDIPSGIDPFRPANAHLCTPEPHVLVTENELDALPALVREHALDFFAPIDDPEDAKRPFRTQSGARVYGIHACGTAVLDASWFVNHSEQPNLELVNYEGSAFNSFRTLRPVRAGEELLHDYARSFPEIHARCVAATRQCKN</sequence>
<feature type="domain" description="SET" evidence="1">
    <location>
        <begin position="29"/>
        <end position="168"/>
    </location>
</feature>
<dbReference type="SUPFAM" id="SSF82199">
    <property type="entry name" value="SET domain"/>
    <property type="match status" value="1"/>
</dbReference>
<dbReference type="PROSITE" id="PS50280">
    <property type="entry name" value="SET"/>
    <property type="match status" value="1"/>
</dbReference>
<reference evidence="2" key="2">
    <citation type="submission" date="2024-10" db="UniProtKB">
        <authorList>
            <consortium name="EnsemblProtists"/>
        </authorList>
    </citation>
    <scope>IDENTIFICATION</scope>
</reference>
<name>A0A0D3J2M8_EMIH1</name>
<reference evidence="3" key="1">
    <citation type="journal article" date="2013" name="Nature">
        <title>Pan genome of the phytoplankton Emiliania underpins its global distribution.</title>
        <authorList>
            <person name="Read B.A."/>
            <person name="Kegel J."/>
            <person name="Klute M.J."/>
            <person name="Kuo A."/>
            <person name="Lefebvre S.C."/>
            <person name="Maumus F."/>
            <person name="Mayer C."/>
            <person name="Miller J."/>
            <person name="Monier A."/>
            <person name="Salamov A."/>
            <person name="Young J."/>
            <person name="Aguilar M."/>
            <person name="Claverie J.M."/>
            <person name="Frickenhaus S."/>
            <person name="Gonzalez K."/>
            <person name="Herman E.K."/>
            <person name="Lin Y.C."/>
            <person name="Napier J."/>
            <person name="Ogata H."/>
            <person name="Sarno A.F."/>
            <person name="Shmutz J."/>
            <person name="Schroeder D."/>
            <person name="de Vargas C."/>
            <person name="Verret F."/>
            <person name="von Dassow P."/>
            <person name="Valentin K."/>
            <person name="Van de Peer Y."/>
            <person name="Wheeler G."/>
            <person name="Dacks J.B."/>
            <person name="Delwiche C.F."/>
            <person name="Dyhrman S.T."/>
            <person name="Glockner G."/>
            <person name="John U."/>
            <person name="Richards T."/>
            <person name="Worden A.Z."/>
            <person name="Zhang X."/>
            <person name="Grigoriev I.V."/>
            <person name="Allen A.E."/>
            <person name="Bidle K."/>
            <person name="Borodovsky M."/>
            <person name="Bowler C."/>
            <person name="Brownlee C."/>
            <person name="Cock J.M."/>
            <person name="Elias M."/>
            <person name="Gladyshev V.N."/>
            <person name="Groth M."/>
            <person name="Guda C."/>
            <person name="Hadaegh A."/>
            <person name="Iglesias-Rodriguez M.D."/>
            <person name="Jenkins J."/>
            <person name="Jones B.M."/>
            <person name="Lawson T."/>
            <person name="Leese F."/>
            <person name="Lindquist E."/>
            <person name="Lobanov A."/>
            <person name="Lomsadze A."/>
            <person name="Malik S.B."/>
            <person name="Marsh M.E."/>
            <person name="Mackinder L."/>
            <person name="Mock T."/>
            <person name="Mueller-Roeber B."/>
            <person name="Pagarete A."/>
            <person name="Parker M."/>
            <person name="Probert I."/>
            <person name="Quesneville H."/>
            <person name="Raines C."/>
            <person name="Rensing S.A."/>
            <person name="Riano-Pachon D.M."/>
            <person name="Richier S."/>
            <person name="Rokitta S."/>
            <person name="Shiraiwa Y."/>
            <person name="Soanes D.M."/>
            <person name="van der Giezen M."/>
            <person name="Wahlund T.M."/>
            <person name="Williams B."/>
            <person name="Wilson W."/>
            <person name="Wolfe G."/>
            <person name="Wurch L.L."/>
        </authorList>
    </citation>
    <scope>NUCLEOTIDE SEQUENCE</scope>
</reference>
<dbReference type="PaxDb" id="2903-EOD17763"/>
<evidence type="ECO:0000313" key="3">
    <source>
        <dbReference type="Proteomes" id="UP000013827"/>
    </source>
</evidence>
<dbReference type="InterPro" id="IPR046341">
    <property type="entry name" value="SET_dom_sf"/>
</dbReference>
<organism evidence="2 3">
    <name type="scientific">Emiliania huxleyi (strain CCMP1516)</name>
    <dbReference type="NCBI Taxonomy" id="280463"/>
    <lineage>
        <taxon>Eukaryota</taxon>
        <taxon>Haptista</taxon>
        <taxon>Haptophyta</taxon>
        <taxon>Prymnesiophyceae</taxon>
        <taxon>Isochrysidales</taxon>
        <taxon>Noelaerhabdaceae</taxon>
        <taxon>Emiliania</taxon>
    </lineage>
</organism>
<dbReference type="Pfam" id="PF00856">
    <property type="entry name" value="SET"/>
    <property type="match status" value="1"/>
</dbReference>
<dbReference type="KEGG" id="ehx:EMIHUDRAFT_209727"/>